<name>A0A4D6NKF3_VIGUN</name>
<organism evidence="2 3">
    <name type="scientific">Vigna unguiculata</name>
    <name type="common">Cowpea</name>
    <dbReference type="NCBI Taxonomy" id="3917"/>
    <lineage>
        <taxon>Eukaryota</taxon>
        <taxon>Viridiplantae</taxon>
        <taxon>Streptophyta</taxon>
        <taxon>Embryophyta</taxon>
        <taxon>Tracheophyta</taxon>
        <taxon>Spermatophyta</taxon>
        <taxon>Magnoliopsida</taxon>
        <taxon>eudicotyledons</taxon>
        <taxon>Gunneridae</taxon>
        <taxon>Pentapetalae</taxon>
        <taxon>rosids</taxon>
        <taxon>fabids</taxon>
        <taxon>Fabales</taxon>
        <taxon>Fabaceae</taxon>
        <taxon>Papilionoideae</taxon>
        <taxon>50 kb inversion clade</taxon>
        <taxon>NPAAA clade</taxon>
        <taxon>indigoferoid/millettioid clade</taxon>
        <taxon>Phaseoleae</taxon>
        <taxon>Vigna</taxon>
    </lineage>
</organism>
<reference evidence="2 3" key="1">
    <citation type="submission" date="2019-04" db="EMBL/GenBank/DDBJ databases">
        <title>An improved genome assembly and genetic linkage map for asparagus bean, Vigna unguiculata ssp. sesquipedialis.</title>
        <authorList>
            <person name="Xia Q."/>
            <person name="Zhang R."/>
            <person name="Dong Y."/>
        </authorList>
    </citation>
    <scope>NUCLEOTIDE SEQUENCE [LARGE SCALE GENOMIC DNA]</scope>
    <source>
        <tissue evidence="2">Leaf</tissue>
    </source>
</reference>
<feature type="region of interest" description="Disordered" evidence="1">
    <location>
        <begin position="62"/>
        <end position="85"/>
    </location>
</feature>
<dbReference type="AlphaFoldDB" id="A0A4D6NKF3"/>
<feature type="region of interest" description="Disordered" evidence="1">
    <location>
        <begin position="1"/>
        <end position="22"/>
    </location>
</feature>
<evidence type="ECO:0000256" key="1">
    <source>
        <dbReference type="SAM" id="MobiDB-lite"/>
    </source>
</evidence>
<protein>
    <submittedName>
        <fullName evidence="2">Uncharacterized protein</fullName>
    </submittedName>
</protein>
<evidence type="ECO:0000313" key="3">
    <source>
        <dbReference type="Proteomes" id="UP000501690"/>
    </source>
</evidence>
<feature type="compositionally biased region" description="Basic and acidic residues" evidence="1">
    <location>
        <begin position="66"/>
        <end position="85"/>
    </location>
</feature>
<dbReference type="EMBL" id="CP039354">
    <property type="protein sequence ID" value="QCE12367.1"/>
    <property type="molecule type" value="Genomic_DNA"/>
</dbReference>
<gene>
    <name evidence="2" type="ORF">DEO72_LG10g3609</name>
</gene>
<evidence type="ECO:0000313" key="2">
    <source>
        <dbReference type="EMBL" id="QCE12367.1"/>
    </source>
</evidence>
<proteinExistence type="predicted"/>
<keyword evidence="3" id="KW-1185">Reference proteome</keyword>
<sequence length="151" mass="17402">MNRQTYKEEESNKKKKDRESGTREVVCDRIQIKAETIVDPNIHINVLEGQVSEKCYNVSSKNNLEVNKRNKEEESNKKKKDRESGTREVVCDRIQIKAETIVDPNIHINVLEGQVSEKCYNVSSKNNLEVNKRNKSLLLLLPPFQGITTCE</sequence>
<dbReference type="Proteomes" id="UP000501690">
    <property type="component" value="Linkage Group LG10"/>
</dbReference>
<accession>A0A4D6NKF3</accession>